<keyword evidence="2" id="KW-0964">Secreted</keyword>
<evidence type="ECO:0000256" key="5">
    <source>
        <dbReference type="SAM" id="MobiDB-lite"/>
    </source>
</evidence>
<keyword evidence="3" id="KW-0732">Signal</keyword>
<proteinExistence type="predicted"/>
<feature type="region of interest" description="Disordered" evidence="5">
    <location>
        <begin position="726"/>
        <end position="753"/>
    </location>
</feature>
<keyword evidence="1" id="KW-0134">Cell wall</keyword>
<protein>
    <recommendedName>
        <fullName evidence="7">Gram-positive cocci surface proteins LPxTG domain-containing protein</fullName>
    </recommendedName>
</protein>
<evidence type="ECO:0000256" key="2">
    <source>
        <dbReference type="ARBA" id="ARBA00022525"/>
    </source>
</evidence>
<feature type="domain" description="Gram-positive cocci surface proteins LPxTG" evidence="7">
    <location>
        <begin position="763"/>
        <end position="796"/>
    </location>
</feature>
<keyword evidence="6" id="KW-0472">Membrane</keyword>
<organism evidence="8 9">
    <name type="scientific">Lysinibacter cavernae</name>
    <dbReference type="NCBI Taxonomy" id="1640652"/>
    <lineage>
        <taxon>Bacteria</taxon>
        <taxon>Bacillati</taxon>
        <taxon>Actinomycetota</taxon>
        <taxon>Actinomycetes</taxon>
        <taxon>Micrococcales</taxon>
        <taxon>Microbacteriaceae</taxon>
        <taxon>Lysinibacter</taxon>
    </lineage>
</organism>
<evidence type="ECO:0000256" key="3">
    <source>
        <dbReference type="ARBA" id="ARBA00022729"/>
    </source>
</evidence>
<evidence type="ECO:0000313" key="8">
    <source>
        <dbReference type="EMBL" id="NIH53451.1"/>
    </source>
</evidence>
<dbReference type="PROSITE" id="PS50847">
    <property type="entry name" value="GRAM_POS_ANCHORING"/>
    <property type="match status" value="1"/>
</dbReference>
<gene>
    <name evidence="8" type="ORF">FHX76_001319</name>
</gene>
<dbReference type="AlphaFoldDB" id="A0A7X5TSF4"/>
<dbReference type="InterPro" id="IPR019931">
    <property type="entry name" value="LPXTG_anchor"/>
</dbReference>
<evidence type="ECO:0000256" key="6">
    <source>
        <dbReference type="SAM" id="Phobius"/>
    </source>
</evidence>
<keyword evidence="6" id="KW-1133">Transmembrane helix</keyword>
<dbReference type="Proteomes" id="UP000541033">
    <property type="component" value="Unassembled WGS sequence"/>
</dbReference>
<reference evidence="8 9" key="1">
    <citation type="submission" date="2020-02" db="EMBL/GenBank/DDBJ databases">
        <title>Sequencing the genomes of 1000 actinobacteria strains.</title>
        <authorList>
            <person name="Klenk H.-P."/>
        </authorList>
    </citation>
    <scope>NUCLEOTIDE SEQUENCE [LARGE SCALE GENOMIC DNA]</scope>
    <source>
        <strain evidence="8 9">DSM 27960</strain>
    </source>
</reference>
<evidence type="ECO:0000256" key="4">
    <source>
        <dbReference type="ARBA" id="ARBA00023088"/>
    </source>
</evidence>
<accession>A0A7X5TSF4</accession>
<name>A0A7X5TSF4_9MICO</name>
<dbReference type="RefSeq" id="WP_167149072.1">
    <property type="nucleotide sequence ID" value="NZ_JAAMOX010000001.1"/>
</dbReference>
<feature type="transmembrane region" description="Helical" evidence="6">
    <location>
        <begin position="771"/>
        <end position="790"/>
    </location>
</feature>
<keyword evidence="6" id="KW-0812">Transmembrane</keyword>
<evidence type="ECO:0000313" key="9">
    <source>
        <dbReference type="Proteomes" id="UP000541033"/>
    </source>
</evidence>
<sequence length="796" mass="82893">MPLLRGRLRATILAVAAIAAIVTTGVMPAQAINERQPLTDLRLDIAPNQEYQQADSLGHVCNYFSAGEESAFREELGNVSIVKLAADGSAQRASKANICLPMEGKSINQRARFLHGDGALDPVTGAGEVRWSGAFTANAYGGLVPWTVKDPVLSVGADGSGELRAVAGGFGANMENPEGGFPLRSREVVLATFASVSIGTGAIEIAPDFAGRDYFPLNEPGVAESGRSATSAIPAENKGKPGWGSWPESFVDFHYESGLASYWHTSGGSADPNKAPMPLRVVAGGDAGTERPIITANPASNLEFPVLEGNNVMISASATGARGVFWERKDSKTEPWRAIQGANEEKLALPSIGSEWNGVSVRFVAENAAGQSYSAELRLQTETPRELRIDQQPGAVLAIEGMRPVLDVTASGTPGPTVFVVERSFDQGETWATLDGVTQSRSTSGSGQRLLLPPADAVGNSQVRVLVSNRLGQSVRTEATAYRVVAATGKPQIVLGSDSVLDPAVGGTVTVVGANISVPPSDGSGSYSLDVALFEDADWQPGMEGSRNWIATSPDSEWGQLYPAELNASGGAFTVSITVAAGDLDAERSHGVATFLRHTNLWWQESFTDRSADSYTRLAIAAPDAAPVEIPESQLTEENRGGLTAEVTADGMITATVLGQRADSNVYLSVRSESTGLGWTRLDEGLTASAPLPIALEPGIHRVIVQDVSGALLGWASFEVTETVKPVDPTITPRPNEPSSTDQPAIGANGENATGGVHAAGGLAATGGGTASAALAAGSSAALLGAILLLRRRKQA</sequence>
<dbReference type="EMBL" id="JAAMOX010000001">
    <property type="protein sequence ID" value="NIH53451.1"/>
    <property type="molecule type" value="Genomic_DNA"/>
</dbReference>
<keyword evidence="4" id="KW-0572">Peptidoglycan-anchor</keyword>
<evidence type="ECO:0000256" key="1">
    <source>
        <dbReference type="ARBA" id="ARBA00022512"/>
    </source>
</evidence>
<keyword evidence="9" id="KW-1185">Reference proteome</keyword>
<comment type="caution">
    <text evidence="8">The sequence shown here is derived from an EMBL/GenBank/DDBJ whole genome shotgun (WGS) entry which is preliminary data.</text>
</comment>
<evidence type="ECO:0000259" key="7">
    <source>
        <dbReference type="PROSITE" id="PS50847"/>
    </source>
</evidence>